<comment type="caution">
    <text evidence="2">The sequence shown here is derived from an EMBL/GenBank/DDBJ whole genome shotgun (WGS) entry which is preliminary data.</text>
</comment>
<evidence type="ECO:0000313" key="3">
    <source>
        <dbReference type="Proteomes" id="UP000789595"/>
    </source>
</evidence>
<reference evidence="2" key="1">
    <citation type="submission" date="2021-11" db="EMBL/GenBank/DDBJ databases">
        <authorList>
            <consortium name="Genoscope - CEA"/>
            <person name="William W."/>
        </authorList>
    </citation>
    <scope>NUCLEOTIDE SEQUENCE</scope>
</reference>
<protein>
    <submittedName>
        <fullName evidence="2">Uncharacterized protein</fullName>
    </submittedName>
</protein>
<name>A0A8J2SEX2_9STRA</name>
<evidence type="ECO:0000313" key="2">
    <source>
        <dbReference type="EMBL" id="CAH0370805.1"/>
    </source>
</evidence>
<dbReference type="AlphaFoldDB" id="A0A8J2SEX2"/>
<gene>
    <name evidence="2" type="ORF">PECAL_3P07140</name>
</gene>
<accession>A0A8J2SEX2</accession>
<proteinExistence type="predicted"/>
<keyword evidence="3" id="KW-1185">Reference proteome</keyword>
<dbReference type="EMBL" id="CAKKNE010000003">
    <property type="protein sequence ID" value="CAH0370805.1"/>
    <property type="molecule type" value="Genomic_DNA"/>
</dbReference>
<evidence type="ECO:0000256" key="1">
    <source>
        <dbReference type="SAM" id="MobiDB-lite"/>
    </source>
</evidence>
<organism evidence="2 3">
    <name type="scientific">Pelagomonas calceolata</name>
    <dbReference type="NCBI Taxonomy" id="35677"/>
    <lineage>
        <taxon>Eukaryota</taxon>
        <taxon>Sar</taxon>
        <taxon>Stramenopiles</taxon>
        <taxon>Ochrophyta</taxon>
        <taxon>Pelagophyceae</taxon>
        <taxon>Pelagomonadales</taxon>
        <taxon>Pelagomonadaceae</taxon>
        <taxon>Pelagomonas</taxon>
    </lineage>
</organism>
<dbReference type="OrthoDB" id="10562392at2759"/>
<sequence>MSRATRGSARQAARRQAAEAAAPEPAAAPAPPVSLGEPVTSGIDLTGTWKLDMTRSEPLDPYLRAMGLADMAAGNRQKEETTPTFYDIRQTTTTLSQRKINWFGESSRLLEFDRPLTEPGASKLTKVFLARRTADAVTISTDLGQRRQLVDTRTLERTYVDGDTIKMELVLTTARGDTVRITRYLVRSALPAAPAPAPAAPG</sequence>
<feature type="region of interest" description="Disordered" evidence="1">
    <location>
        <begin position="1"/>
        <end position="39"/>
    </location>
</feature>
<dbReference type="Proteomes" id="UP000789595">
    <property type="component" value="Unassembled WGS sequence"/>
</dbReference>
<feature type="compositionally biased region" description="Low complexity" evidence="1">
    <location>
        <begin position="9"/>
        <end position="25"/>
    </location>
</feature>